<dbReference type="Gramene" id="KGN66427">
    <property type="protein sequence ID" value="KGN66427"/>
    <property type="gene ID" value="Csa_1G604912"/>
</dbReference>
<reference evidence="2 3" key="1">
    <citation type="journal article" date="2009" name="Nat. Genet.">
        <title>The genome of the cucumber, Cucumis sativus L.</title>
        <authorList>
            <person name="Huang S."/>
            <person name="Li R."/>
            <person name="Zhang Z."/>
            <person name="Li L."/>
            <person name="Gu X."/>
            <person name="Fan W."/>
            <person name="Lucas W.J."/>
            <person name="Wang X."/>
            <person name="Xie B."/>
            <person name="Ni P."/>
            <person name="Ren Y."/>
            <person name="Zhu H."/>
            <person name="Li J."/>
            <person name="Lin K."/>
            <person name="Jin W."/>
            <person name="Fei Z."/>
            <person name="Li G."/>
            <person name="Staub J."/>
            <person name="Kilian A."/>
            <person name="van der Vossen E.A."/>
            <person name="Wu Y."/>
            <person name="Guo J."/>
            <person name="He J."/>
            <person name="Jia Z."/>
            <person name="Ren Y."/>
            <person name="Tian G."/>
            <person name="Lu Y."/>
            <person name="Ruan J."/>
            <person name="Qian W."/>
            <person name="Wang M."/>
            <person name="Huang Q."/>
            <person name="Li B."/>
            <person name="Xuan Z."/>
            <person name="Cao J."/>
            <person name="Asan"/>
            <person name="Wu Z."/>
            <person name="Zhang J."/>
            <person name="Cai Q."/>
            <person name="Bai Y."/>
            <person name="Zhao B."/>
            <person name="Han Y."/>
            <person name="Li Y."/>
            <person name="Li X."/>
            <person name="Wang S."/>
            <person name="Shi Q."/>
            <person name="Liu S."/>
            <person name="Cho W.K."/>
            <person name="Kim J.Y."/>
            <person name="Xu Y."/>
            <person name="Heller-Uszynska K."/>
            <person name="Miao H."/>
            <person name="Cheng Z."/>
            <person name="Zhang S."/>
            <person name="Wu J."/>
            <person name="Yang Y."/>
            <person name="Kang H."/>
            <person name="Li M."/>
            <person name="Liang H."/>
            <person name="Ren X."/>
            <person name="Shi Z."/>
            <person name="Wen M."/>
            <person name="Jian M."/>
            <person name="Yang H."/>
            <person name="Zhang G."/>
            <person name="Yang Z."/>
            <person name="Chen R."/>
            <person name="Liu S."/>
            <person name="Li J."/>
            <person name="Ma L."/>
            <person name="Liu H."/>
            <person name="Zhou Y."/>
            <person name="Zhao J."/>
            <person name="Fang X."/>
            <person name="Li G."/>
            <person name="Fang L."/>
            <person name="Li Y."/>
            <person name="Liu D."/>
            <person name="Zheng H."/>
            <person name="Zhang Y."/>
            <person name="Qin N."/>
            <person name="Li Z."/>
            <person name="Yang G."/>
            <person name="Yang S."/>
            <person name="Bolund L."/>
            <person name="Kristiansen K."/>
            <person name="Zheng H."/>
            <person name="Li S."/>
            <person name="Zhang X."/>
            <person name="Yang H."/>
            <person name="Wang J."/>
            <person name="Sun R."/>
            <person name="Zhang B."/>
            <person name="Jiang S."/>
            <person name="Wang J."/>
            <person name="Du Y."/>
            <person name="Li S."/>
        </authorList>
    </citation>
    <scope>NUCLEOTIDE SEQUENCE [LARGE SCALE GENOMIC DNA]</scope>
    <source>
        <strain evidence="3">cv. 9930</strain>
    </source>
</reference>
<keyword evidence="3" id="KW-1185">Reference proteome</keyword>
<feature type="domain" description="Callose synthase helical" evidence="1">
    <location>
        <begin position="115"/>
        <end position="251"/>
    </location>
</feature>
<reference evidence="2 3" key="3">
    <citation type="journal article" date="2010" name="BMC Genomics">
        <title>Transcriptome sequencing and comparative analysis of cucumber flowers with different sex types.</title>
        <authorList>
            <person name="Guo S."/>
            <person name="Zheng Y."/>
            <person name="Joung J.G."/>
            <person name="Liu S."/>
            <person name="Zhang Z."/>
            <person name="Crasta O.R."/>
            <person name="Sobral B.W."/>
            <person name="Xu Y."/>
            <person name="Huang S."/>
            <person name="Fei Z."/>
        </authorList>
    </citation>
    <scope>NUCLEOTIDE SEQUENCE [LARGE SCALE GENOMIC DNA]</scope>
    <source>
        <strain evidence="3">cv. 9930</strain>
    </source>
</reference>
<sequence length="255" mass="28940">MAAISKSSFSTTQEELAMITSEGDEATAILISHDAVMGRSPATHASLSSWVDDDVLYGILMGCVVEKDKFDAAQFSPFWNEIIANLREEDYITNLEMELLQMPKNKGNLPMVQWPLFLLASKIFLAKDIAVERRDSQDELWERITRDDYMKYAVVECYHAIKLILTEVLVGEGRMWVERVFEDIRESIENNSNDSFLNNFELSKLPLVITRLTALTGILKETETSELEKGAVKAVQDLYDVVHHDILVGDKRSES</sequence>
<dbReference type="InterPro" id="IPR058851">
    <property type="entry name" value="CALS1_helical"/>
</dbReference>
<dbReference type="Proteomes" id="UP000029981">
    <property type="component" value="Chromosome 1"/>
</dbReference>
<dbReference type="EMBL" id="CM002922">
    <property type="protein sequence ID" value="KGN66427.1"/>
    <property type="molecule type" value="Genomic_DNA"/>
</dbReference>
<protein>
    <recommendedName>
        <fullName evidence="1">Callose synthase helical domain-containing protein</fullName>
    </recommendedName>
</protein>
<proteinExistence type="predicted"/>
<reference evidence="2 3" key="2">
    <citation type="journal article" date="2009" name="PLoS ONE">
        <title>An integrated genetic and cytogenetic map of the cucumber genome.</title>
        <authorList>
            <person name="Ren Y."/>
            <person name="Zhang Z."/>
            <person name="Liu J."/>
            <person name="Staub J.E."/>
            <person name="Han Y."/>
            <person name="Cheng Z."/>
            <person name="Li X."/>
            <person name="Lu J."/>
            <person name="Miao H."/>
            <person name="Kang H."/>
            <person name="Xie B."/>
            <person name="Gu X."/>
            <person name="Wang X."/>
            <person name="Du Y."/>
            <person name="Jin W."/>
            <person name="Huang S."/>
        </authorList>
    </citation>
    <scope>NUCLEOTIDE SEQUENCE [LARGE SCALE GENOMIC DNA]</scope>
    <source>
        <strain evidence="3">cv. 9930</strain>
    </source>
</reference>
<dbReference type="STRING" id="3659.A0A0A0LZX5"/>
<dbReference type="AlphaFoldDB" id="A0A0A0LZX5"/>
<dbReference type="Pfam" id="PF25968">
    <property type="entry name" value="CALS1"/>
    <property type="match status" value="1"/>
</dbReference>
<dbReference type="PANTHER" id="PTHR12741">
    <property type="entry name" value="LYST-INTERACTING PROTEIN LIP5 DOPAMINE RESPONSIVE PROTEIN DRG-1"/>
    <property type="match status" value="1"/>
</dbReference>
<organism evidence="2 3">
    <name type="scientific">Cucumis sativus</name>
    <name type="common">Cucumber</name>
    <dbReference type="NCBI Taxonomy" id="3659"/>
    <lineage>
        <taxon>Eukaryota</taxon>
        <taxon>Viridiplantae</taxon>
        <taxon>Streptophyta</taxon>
        <taxon>Embryophyta</taxon>
        <taxon>Tracheophyta</taxon>
        <taxon>Spermatophyta</taxon>
        <taxon>Magnoliopsida</taxon>
        <taxon>eudicotyledons</taxon>
        <taxon>Gunneridae</taxon>
        <taxon>Pentapetalae</taxon>
        <taxon>rosids</taxon>
        <taxon>fabids</taxon>
        <taxon>Cucurbitales</taxon>
        <taxon>Cucurbitaceae</taxon>
        <taxon>Benincaseae</taxon>
        <taxon>Cucumis</taxon>
    </lineage>
</organism>
<evidence type="ECO:0000259" key="1">
    <source>
        <dbReference type="Pfam" id="PF25968"/>
    </source>
</evidence>
<evidence type="ECO:0000313" key="3">
    <source>
        <dbReference type="Proteomes" id="UP000029981"/>
    </source>
</evidence>
<name>A0A0A0LZX5_CUCSA</name>
<dbReference type="OMA" id="YNIREHY"/>
<accession>A0A0A0LZX5</accession>
<evidence type="ECO:0000313" key="2">
    <source>
        <dbReference type="EMBL" id="KGN66427.1"/>
    </source>
</evidence>
<gene>
    <name evidence="2" type="ORF">Csa_1G604912</name>
</gene>
<reference evidence="2 3" key="4">
    <citation type="journal article" date="2011" name="BMC Genomics">
        <title>RNA-Seq improves annotation of protein-coding genes in the cucumber genome.</title>
        <authorList>
            <person name="Li Z."/>
            <person name="Zhang Z."/>
            <person name="Yan P."/>
            <person name="Huang S."/>
            <person name="Fei Z."/>
            <person name="Lin K."/>
        </authorList>
    </citation>
    <scope>NUCLEOTIDE SEQUENCE [LARGE SCALE GENOMIC DNA]</scope>
    <source>
        <strain evidence="3">cv. 9930</strain>
    </source>
</reference>
<dbReference type="PANTHER" id="PTHR12741:SF47">
    <property type="entry name" value="CALLOSE SYNTHASE 9"/>
    <property type="match status" value="1"/>
</dbReference>